<gene>
    <name evidence="2" type="ORF">HaLaN_16477</name>
</gene>
<organism evidence="2 3">
    <name type="scientific">Haematococcus lacustris</name>
    <name type="common">Green alga</name>
    <name type="synonym">Haematococcus pluvialis</name>
    <dbReference type="NCBI Taxonomy" id="44745"/>
    <lineage>
        <taxon>Eukaryota</taxon>
        <taxon>Viridiplantae</taxon>
        <taxon>Chlorophyta</taxon>
        <taxon>core chlorophytes</taxon>
        <taxon>Chlorophyceae</taxon>
        <taxon>CS clade</taxon>
        <taxon>Chlamydomonadales</taxon>
        <taxon>Haematococcaceae</taxon>
        <taxon>Haematococcus</taxon>
    </lineage>
</organism>
<feature type="region of interest" description="Disordered" evidence="1">
    <location>
        <begin position="30"/>
        <end position="49"/>
    </location>
</feature>
<protein>
    <submittedName>
        <fullName evidence="2">Uncharacterized protein</fullName>
    </submittedName>
</protein>
<evidence type="ECO:0000313" key="2">
    <source>
        <dbReference type="EMBL" id="GFH19520.1"/>
    </source>
</evidence>
<name>A0A699ZE17_HAELA</name>
<sequence length="160" mass="16662">MSVIAIDHAFGQTKKRLVCSKVSLAGVAGRDTKHQRTGNQQGRTGEGARCLHNRLGPGLSHESGRSGQIGDNQEDQASRGWCQGVRVEQHWCAGCQDELRDGPAAGLQFKQRVEAGCAVMGLRSWAATPGLLCHHTTTVAKAAATAAGGGATASSLSMAN</sequence>
<accession>A0A699ZE17</accession>
<reference evidence="2 3" key="1">
    <citation type="submission" date="2020-02" db="EMBL/GenBank/DDBJ databases">
        <title>Draft genome sequence of Haematococcus lacustris strain NIES-144.</title>
        <authorList>
            <person name="Morimoto D."/>
            <person name="Nakagawa S."/>
            <person name="Yoshida T."/>
            <person name="Sawayama S."/>
        </authorList>
    </citation>
    <scope>NUCLEOTIDE SEQUENCE [LARGE SCALE GENOMIC DNA]</scope>
    <source>
        <strain evidence="2 3">NIES-144</strain>
    </source>
</reference>
<proteinExistence type="predicted"/>
<dbReference type="AlphaFoldDB" id="A0A699ZE17"/>
<dbReference type="EMBL" id="BLLF01001477">
    <property type="protein sequence ID" value="GFH19520.1"/>
    <property type="molecule type" value="Genomic_DNA"/>
</dbReference>
<evidence type="ECO:0000313" key="3">
    <source>
        <dbReference type="Proteomes" id="UP000485058"/>
    </source>
</evidence>
<dbReference type="Proteomes" id="UP000485058">
    <property type="component" value="Unassembled WGS sequence"/>
</dbReference>
<feature type="region of interest" description="Disordered" evidence="1">
    <location>
        <begin position="54"/>
        <end position="75"/>
    </location>
</feature>
<comment type="caution">
    <text evidence="2">The sequence shown here is derived from an EMBL/GenBank/DDBJ whole genome shotgun (WGS) entry which is preliminary data.</text>
</comment>
<evidence type="ECO:0000256" key="1">
    <source>
        <dbReference type="SAM" id="MobiDB-lite"/>
    </source>
</evidence>
<keyword evidence="3" id="KW-1185">Reference proteome</keyword>